<accession>A0ABT3IV57</accession>
<evidence type="ECO:0000259" key="2">
    <source>
        <dbReference type="Pfam" id="PF06580"/>
    </source>
</evidence>
<gene>
    <name evidence="3" type="ORF">OL497_28420</name>
</gene>
<keyword evidence="3" id="KW-0808">Transferase</keyword>
<dbReference type="SUPFAM" id="SSF55874">
    <property type="entry name" value="ATPase domain of HSP90 chaperone/DNA topoisomerase II/histidine kinase"/>
    <property type="match status" value="1"/>
</dbReference>
<dbReference type="Gene3D" id="3.30.565.10">
    <property type="entry name" value="Histidine kinase-like ATPase, C-terminal domain"/>
    <property type="match status" value="1"/>
</dbReference>
<dbReference type="PANTHER" id="PTHR34220">
    <property type="entry name" value="SENSOR HISTIDINE KINASE YPDA"/>
    <property type="match status" value="1"/>
</dbReference>
<keyword evidence="1" id="KW-1133">Transmembrane helix</keyword>
<proteinExistence type="predicted"/>
<organism evidence="3 4">
    <name type="scientific">Chitinophaga nivalis</name>
    <dbReference type="NCBI Taxonomy" id="2991709"/>
    <lineage>
        <taxon>Bacteria</taxon>
        <taxon>Pseudomonadati</taxon>
        <taxon>Bacteroidota</taxon>
        <taxon>Chitinophagia</taxon>
        <taxon>Chitinophagales</taxon>
        <taxon>Chitinophagaceae</taxon>
        <taxon>Chitinophaga</taxon>
    </lineage>
</organism>
<keyword evidence="4" id="KW-1185">Reference proteome</keyword>
<feature type="transmembrane region" description="Helical" evidence="1">
    <location>
        <begin position="6"/>
        <end position="27"/>
    </location>
</feature>
<name>A0ABT3IV57_9BACT</name>
<keyword evidence="1" id="KW-0472">Membrane</keyword>
<reference evidence="3 4" key="1">
    <citation type="submission" date="2022-10" db="EMBL/GenBank/DDBJ databases">
        <title>Chitinophaga nivalis PC15 sp. nov., isolated from Pyeongchang county, South Korea.</title>
        <authorList>
            <person name="Trinh H.N."/>
        </authorList>
    </citation>
    <scope>NUCLEOTIDE SEQUENCE [LARGE SCALE GENOMIC DNA]</scope>
    <source>
        <strain evidence="3 4">PC14</strain>
    </source>
</reference>
<evidence type="ECO:0000313" key="4">
    <source>
        <dbReference type="Proteomes" id="UP001207742"/>
    </source>
</evidence>
<evidence type="ECO:0000256" key="1">
    <source>
        <dbReference type="SAM" id="Phobius"/>
    </source>
</evidence>
<dbReference type="InterPro" id="IPR036890">
    <property type="entry name" value="HATPase_C_sf"/>
</dbReference>
<sequence>MTVTLTTPSITLTVTGLLLLFLGLIHYMSRSRVWHRRYSAAAHLAACRQEDMELLRQQLAAQKLLSLKAQVNPHFLFNCLNGIHNTIVTGETAKAQDYISGFARLLRMMLMLADKQFITLQEEADMLEYYLQLEQMRTNNGFDYTLQIDPLISPSVLPVPGMLIQPFLENAIWHGLMNKENDRQLHIHWKKINEQLFCCEVTDNGIGRALAGQRLPEGLKAVRHRSRGMELCMERAELYRNMYHSRFNIDISDIPGPNGTAGGTCVHIVFEVTDDMITGY</sequence>
<dbReference type="GO" id="GO:0016301">
    <property type="term" value="F:kinase activity"/>
    <property type="evidence" value="ECO:0007669"/>
    <property type="project" value="UniProtKB-KW"/>
</dbReference>
<keyword evidence="3" id="KW-0418">Kinase</keyword>
<dbReference type="InterPro" id="IPR010559">
    <property type="entry name" value="Sig_transdc_His_kin_internal"/>
</dbReference>
<dbReference type="EMBL" id="JAPDNS010000002">
    <property type="protein sequence ID" value="MCW3487850.1"/>
    <property type="molecule type" value="Genomic_DNA"/>
</dbReference>
<dbReference type="InterPro" id="IPR050640">
    <property type="entry name" value="Bact_2-comp_sensor_kinase"/>
</dbReference>
<dbReference type="Proteomes" id="UP001207742">
    <property type="component" value="Unassembled WGS sequence"/>
</dbReference>
<comment type="caution">
    <text evidence="3">The sequence shown here is derived from an EMBL/GenBank/DDBJ whole genome shotgun (WGS) entry which is preliminary data.</text>
</comment>
<dbReference type="RefSeq" id="WP_264734655.1">
    <property type="nucleotide sequence ID" value="NZ_JAPDNR010000001.1"/>
</dbReference>
<dbReference type="Pfam" id="PF06580">
    <property type="entry name" value="His_kinase"/>
    <property type="match status" value="1"/>
</dbReference>
<feature type="domain" description="Signal transduction histidine kinase internal region" evidence="2">
    <location>
        <begin position="64"/>
        <end position="140"/>
    </location>
</feature>
<dbReference type="PANTHER" id="PTHR34220:SF7">
    <property type="entry name" value="SENSOR HISTIDINE KINASE YPDA"/>
    <property type="match status" value="1"/>
</dbReference>
<keyword evidence="1" id="KW-0812">Transmembrane</keyword>
<protein>
    <submittedName>
        <fullName evidence="3">Histidine kinase</fullName>
    </submittedName>
</protein>
<evidence type="ECO:0000313" key="3">
    <source>
        <dbReference type="EMBL" id="MCW3487850.1"/>
    </source>
</evidence>